<dbReference type="EMBL" id="JBHSMI010000052">
    <property type="protein sequence ID" value="MFC5405983.1"/>
    <property type="molecule type" value="Genomic_DNA"/>
</dbReference>
<dbReference type="InterPro" id="IPR003439">
    <property type="entry name" value="ABC_transporter-like_ATP-bd"/>
</dbReference>
<dbReference type="PROSITE" id="PS50893">
    <property type="entry name" value="ABC_TRANSPORTER_2"/>
    <property type="match status" value="1"/>
</dbReference>
<dbReference type="PROSITE" id="PS00211">
    <property type="entry name" value="ABC_TRANSPORTER_1"/>
    <property type="match status" value="1"/>
</dbReference>
<sequence length="252" mass="27801">MTAEQTAIAKVTEPSIAVERVSKRYGDKVVLNEVDLTIDKGTIYGLIGPSGAGKTTLVKMFVGMETADSGLVKVLGRKMPNLSLLQEIGYMAQSDALYNELTGEENLQFFASLFKLRKQEQKERIGYAADLVNLKNELKKKAGAYSGGMKRRLSLAIALIQNPKLLILDEPTVGIDPELRLSIWNELLRLKQEEGKTIIVTTHVMDEAERCDELAMVREGQILATGTPGQLKSAYDARNLEEVFLRAGGKRS</sequence>
<evidence type="ECO:0000256" key="2">
    <source>
        <dbReference type="ARBA" id="ARBA00022840"/>
    </source>
</evidence>
<reference evidence="5" key="1">
    <citation type="journal article" date="2019" name="Int. J. Syst. Evol. Microbiol.">
        <title>The Global Catalogue of Microorganisms (GCM) 10K type strain sequencing project: providing services to taxonomists for standard genome sequencing and annotation.</title>
        <authorList>
            <consortium name="The Broad Institute Genomics Platform"/>
            <consortium name="The Broad Institute Genome Sequencing Center for Infectious Disease"/>
            <person name="Wu L."/>
            <person name="Ma J."/>
        </authorList>
    </citation>
    <scope>NUCLEOTIDE SEQUENCE [LARGE SCALE GENOMIC DNA]</scope>
    <source>
        <strain evidence="5">CGMCC 1.18575</strain>
    </source>
</reference>
<dbReference type="SUPFAM" id="SSF52540">
    <property type="entry name" value="P-loop containing nucleoside triphosphate hydrolases"/>
    <property type="match status" value="1"/>
</dbReference>
<keyword evidence="5" id="KW-1185">Reference proteome</keyword>
<dbReference type="GO" id="GO:0005524">
    <property type="term" value="F:ATP binding"/>
    <property type="evidence" value="ECO:0007669"/>
    <property type="project" value="UniProtKB-KW"/>
</dbReference>
<dbReference type="RefSeq" id="WP_378137759.1">
    <property type="nucleotide sequence ID" value="NZ_JBHSMI010000052.1"/>
</dbReference>
<evidence type="ECO:0000313" key="4">
    <source>
        <dbReference type="EMBL" id="MFC5405983.1"/>
    </source>
</evidence>
<name>A0ABW0HZM4_9BACL</name>
<dbReference type="InterPro" id="IPR027417">
    <property type="entry name" value="P-loop_NTPase"/>
</dbReference>
<evidence type="ECO:0000259" key="3">
    <source>
        <dbReference type="PROSITE" id="PS50893"/>
    </source>
</evidence>
<feature type="domain" description="ABC transporter" evidence="3">
    <location>
        <begin position="16"/>
        <end position="244"/>
    </location>
</feature>
<keyword evidence="1" id="KW-0547">Nucleotide-binding</keyword>
<gene>
    <name evidence="4" type="ORF">ACFPOF_24845</name>
</gene>
<protein>
    <submittedName>
        <fullName evidence="4">ABC transporter ATP-binding protein</fullName>
    </submittedName>
</protein>
<dbReference type="Pfam" id="PF00005">
    <property type="entry name" value="ABC_tran"/>
    <property type="match status" value="1"/>
</dbReference>
<organism evidence="4 5">
    <name type="scientific">Cohnella soli</name>
    <dbReference type="NCBI Taxonomy" id="425005"/>
    <lineage>
        <taxon>Bacteria</taxon>
        <taxon>Bacillati</taxon>
        <taxon>Bacillota</taxon>
        <taxon>Bacilli</taxon>
        <taxon>Bacillales</taxon>
        <taxon>Paenibacillaceae</taxon>
        <taxon>Cohnella</taxon>
    </lineage>
</organism>
<dbReference type="SMART" id="SM00382">
    <property type="entry name" value="AAA"/>
    <property type="match status" value="1"/>
</dbReference>
<dbReference type="CDD" id="cd03230">
    <property type="entry name" value="ABC_DR_subfamily_A"/>
    <property type="match status" value="1"/>
</dbReference>
<accession>A0ABW0HZM4</accession>
<dbReference type="Gene3D" id="3.40.50.300">
    <property type="entry name" value="P-loop containing nucleotide triphosphate hydrolases"/>
    <property type="match status" value="1"/>
</dbReference>
<evidence type="ECO:0000256" key="1">
    <source>
        <dbReference type="ARBA" id="ARBA00022741"/>
    </source>
</evidence>
<dbReference type="InterPro" id="IPR017871">
    <property type="entry name" value="ABC_transporter-like_CS"/>
</dbReference>
<dbReference type="InterPro" id="IPR003593">
    <property type="entry name" value="AAA+_ATPase"/>
</dbReference>
<proteinExistence type="predicted"/>
<dbReference type="PANTHER" id="PTHR43038:SF3">
    <property type="entry name" value="ABC TRANSPORTER G FAMILY MEMBER 20 ISOFORM X1"/>
    <property type="match status" value="1"/>
</dbReference>
<keyword evidence="2 4" id="KW-0067">ATP-binding</keyword>
<dbReference type="Proteomes" id="UP001596113">
    <property type="component" value="Unassembled WGS sequence"/>
</dbReference>
<dbReference type="PANTHER" id="PTHR43038">
    <property type="entry name" value="ATP-BINDING CASSETTE, SUB-FAMILY H, MEMBER 1"/>
    <property type="match status" value="1"/>
</dbReference>
<evidence type="ECO:0000313" key="5">
    <source>
        <dbReference type="Proteomes" id="UP001596113"/>
    </source>
</evidence>
<comment type="caution">
    <text evidence="4">The sequence shown here is derived from an EMBL/GenBank/DDBJ whole genome shotgun (WGS) entry which is preliminary data.</text>
</comment>